<comment type="caution">
    <text evidence="1">The sequence shown here is derived from an EMBL/GenBank/DDBJ whole genome shotgun (WGS) entry which is preliminary data.</text>
</comment>
<dbReference type="Gramene" id="GBG59686">
    <property type="protein sequence ID" value="GBG59686"/>
    <property type="gene ID" value="CBR_g54791"/>
</dbReference>
<organism evidence="1 2">
    <name type="scientific">Chara braunii</name>
    <name type="common">Braun's stonewort</name>
    <dbReference type="NCBI Taxonomy" id="69332"/>
    <lineage>
        <taxon>Eukaryota</taxon>
        <taxon>Viridiplantae</taxon>
        <taxon>Streptophyta</taxon>
        <taxon>Charophyceae</taxon>
        <taxon>Charales</taxon>
        <taxon>Characeae</taxon>
        <taxon>Chara</taxon>
    </lineage>
</organism>
<reference evidence="1 2" key="1">
    <citation type="journal article" date="2018" name="Cell">
        <title>The Chara Genome: Secondary Complexity and Implications for Plant Terrestrialization.</title>
        <authorList>
            <person name="Nishiyama T."/>
            <person name="Sakayama H."/>
            <person name="Vries J.D."/>
            <person name="Buschmann H."/>
            <person name="Saint-Marcoux D."/>
            <person name="Ullrich K.K."/>
            <person name="Haas F.B."/>
            <person name="Vanderstraeten L."/>
            <person name="Becker D."/>
            <person name="Lang D."/>
            <person name="Vosolsobe S."/>
            <person name="Rombauts S."/>
            <person name="Wilhelmsson P.K.I."/>
            <person name="Janitza P."/>
            <person name="Kern R."/>
            <person name="Heyl A."/>
            <person name="Rumpler F."/>
            <person name="Villalobos L.I.A.C."/>
            <person name="Clay J.M."/>
            <person name="Skokan R."/>
            <person name="Toyoda A."/>
            <person name="Suzuki Y."/>
            <person name="Kagoshima H."/>
            <person name="Schijlen E."/>
            <person name="Tajeshwar N."/>
            <person name="Catarino B."/>
            <person name="Hetherington A.J."/>
            <person name="Saltykova A."/>
            <person name="Bonnot C."/>
            <person name="Breuninger H."/>
            <person name="Symeonidi A."/>
            <person name="Radhakrishnan G.V."/>
            <person name="Van Nieuwerburgh F."/>
            <person name="Deforce D."/>
            <person name="Chang C."/>
            <person name="Karol K.G."/>
            <person name="Hedrich R."/>
            <person name="Ulvskov P."/>
            <person name="Glockner G."/>
            <person name="Delwiche C.F."/>
            <person name="Petrasek J."/>
            <person name="Van de Peer Y."/>
            <person name="Friml J."/>
            <person name="Beilby M."/>
            <person name="Dolan L."/>
            <person name="Kohara Y."/>
            <person name="Sugano S."/>
            <person name="Fujiyama A."/>
            <person name="Delaux P.-M."/>
            <person name="Quint M."/>
            <person name="TheiBen G."/>
            <person name="Hagemann M."/>
            <person name="Harholt J."/>
            <person name="Dunand C."/>
            <person name="Zachgo S."/>
            <person name="Langdale J."/>
            <person name="Maumus F."/>
            <person name="Straeten D.V.D."/>
            <person name="Gould S.B."/>
            <person name="Rensing S.A."/>
        </authorList>
    </citation>
    <scope>NUCLEOTIDE SEQUENCE [LARGE SCALE GENOMIC DNA]</scope>
    <source>
        <strain evidence="1 2">S276</strain>
    </source>
</reference>
<evidence type="ECO:0000313" key="2">
    <source>
        <dbReference type="Proteomes" id="UP000265515"/>
    </source>
</evidence>
<protein>
    <submittedName>
        <fullName evidence="1">Uncharacterized protein</fullName>
    </submittedName>
</protein>
<dbReference type="EMBL" id="BFEA01000006">
    <property type="protein sequence ID" value="GBG59686.1"/>
    <property type="molecule type" value="Genomic_DNA"/>
</dbReference>
<gene>
    <name evidence="1" type="ORF">CBR_g54791</name>
</gene>
<dbReference type="Proteomes" id="UP000265515">
    <property type="component" value="Unassembled WGS sequence"/>
</dbReference>
<dbReference type="AlphaFoldDB" id="A0A388JPE1"/>
<keyword evidence="2" id="KW-1185">Reference proteome</keyword>
<proteinExistence type="predicted"/>
<name>A0A388JPE1_CHABU</name>
<sequence>MMGWSGILEPPGTMMGWSGILEPPDTMMGWSGILEPLDTMMGWSGILEPSDTMMGWSGVPGPPDDATTWSGFEESAGDAIRRSGVREPPDDTMGWPGVHEAPGHVLAWSILKGDATPMNVDRNASHDNTLSIATSSAGDSSNTPALDLIIFDKNIWENDIVSIDSRYLHFVENVAPDGEILMSWVMGGNGIELDRDDDKDFWYLYSLEKEVDLEPDGEDGIEDPVAPTEMIDAWKTLCIKQQWSQQDRKHAKQCAWFCIGKAHLQFPIFVDFNGRIRVLNRNTTVVTLFTAAKVNDKKINALFLAREEFYNGTLTYQEAFNSPTLAGSLGRFKTRISHDHALRKEIEMRIECLVHIQVHYLFDNYDEIWWNVEHRDDTLDVILDRKKYTRGGKKAVTFSTGWSRDVYDCPYCGK</sequence>
<accession>A0A388JPE1</accession>
<evidence type="ECO:0000313" key="1">
    <source>
        <dbReference type="EMBL" id="GBG59686.1"/>
    </source>
</evidence>